<evidence type="ECO:0000313" key="3">
    <source>
        <dbReference type="Proteomes" id="UP000559885"/>
    </source>
</evidence>
<name>A0A841ZL87_9LIST</name>
<dbReference type="RefSeq" id="WP_185371808.1">
    <property type="nucleotide sequence ID" value="NZ_JAARRM010000001.1"/>
</dbReference>
<sequence>MNNQDQNLEKQLMELGKEEKKLKEELNTLNWEFDQFSSLQEMLSDSEFSSTSILFGETFEAPRTQILASRIDEIYKNQQTDSTEQIEKYLNTFFGQLTAEQALVSKRLLHVQTEKEQIQNKSINPR</sequence>
<reference evidence="2 3" key="1">
    <citation type="submission" date="2020-03" db="EMBL/GenBank/DDBJ databases">
        <title>Soil Listeria distribution.</title>
        <authorList>
            <person name="Liao J."/>
            <person name="Wiedmann M."/>
        </authorList>
    </citation>
    <scope>NUCLEOTIDE SEQUENCE [LARGE SCALE GENOMIC DNA]</scope>
    <source>
        <strain evidence="2 3">FSL L7-1507</strain>
    </source>
</reference>
<comment type="caution">
    <text evidence="2">The sequence shown here is derived from an EMBL/GenBank/DDBJ whole genome shotgun (WGS) entry which is preliminary data.</text>
</comment>
<accession>A0A841ZL87</accession>
<gene>
    <name evidence="2" type="ORF">HB912_00930</name>
</gene>
<keyword evidence="1" id="KW-0175">Coiled coil</keyword>
<dbReference type="Proteomes" id="UP000559885">
    <property type="component" value="Unassembled WGS sequence"/>
</dbReference>
<dbReference type="EMBL" id="JAARRM010000001">
    <property type="protein sequence ID" value="MBC1520208.1"/>
    <property type="molecule type" value="Genomic_DNA"/>
</dbReference>
<feature type="coiled-coil region" evidence="1">
    <location>
        <begin position="1"/>
        <end position="32"/>
    </location>
</feature>
<dbReference type="AlphaFoldDB" id="A0A841ZL87"/>
<protein>
    <submittedName>
        <fullName evidence="2">Uncharacterized protein</fullName>
    </submittedName>
</protein>
<proteinExistence type="predicted"/>
<organism evidence="2 3">
    <name type="scientific">Listeria aquatica</name>
    <dbReference type="NCBI Taxonomy" id="1494960"/>
    <lineage>
        <taxon>Bacteria</taxon>
        <taxon>Bacillati</taxon>
        <taxon>Bacillota</taxon>
        <taxon>Bacilli</taxon>
        <taxon>Bacillales</taxon>
        <taxon>Listeriaceae</taxon>
        <taxon>Listeria</taxon>
    </lineage>
</organism>
<evidence type="ECO:0000256" key="1">
    <source>
        <dbReference type="SAM" id="Coils"/>
    </source>
</evidence>
<evidence type="ECO:0000313" key="2">
    <source>
        <dbReference type="EMBL" id="MBC1520208.1"/>
    </source>
</evidence>